<comment type="caution">
    <text evidence="2">The sequence shown here is derived from an EMBL/GenBank/DDBJ whole genome shotgun (WGS) entry which is preliminary data.</text>
</comment>
<proteinExistence type="predicted"/>
<dbReference type="EMBL" id="BMVO01000003">
    <property type="protein sequence ID" value="GHA94024.1"/>
    <property type="molecule type" value="Genomic_DNA"/>
</dbReference>
<name>A0ABQ3DI18_9ACTN</name>
<feature type="coiled-coil region" evidence="1">
    <location>
        <begin position="12"/>
        <end position="53"/>
    </location>
</feature>
<organism evidence="2 3">
    <name type="scientific">Streptomyces chryseus</name>
    <dbReference type="NCBI Taxonomy" id="68186"/>
    <lineage>
        <taxon>Bacteria</taxon>
        <taxon>Bacillati</taxon>
        <taxon>Actinomycetota</taxon>
        <taxon>Actinomycetes</taxon>
        <taxon>Kitasatosporales</taxon>
        <taxon>Streptomycetaceae</taxon>
        <taxon>Streptomyces</taxon>
    </lineage>
</organism>
<dbReference type="Proteomes" id="UP000599437">
    <property type="component" value="Unassembled WGS sequence"/>
</dbReference>
<accession>A0ABQ3DI18</accession>
<gene>
    <name evidence="2" type="ORF">GCM10010346_15920</name>
</gene>
<keyword evidence="1" id="KW-0175">Coiled coil</keyword>
<evidence type="ECO:0000256" key="1">
    <source>
        <dbReference type="SAM" id="Coils"/>
    </source>
</evidence>
<keyword evidence="3" id="KW-1185">Reference proteome</keyword>
<reference evidence="3" key="1">
    <citation type="journal article" date="2019" name="Int. J. Syst. Evol. Microbiol.">
        <title>The Global Catalogue of Microorganisms (GCM) 10K type strain sequencing project: providing services to taxonomists for standard genome sequencing and annotation.</title>
        <authorList>
            <consortium name="The Broad Institute Genomics Platform"/>
            <consortium name="The Broad Institute Genome Sequencing Center for Infectious Disease"/>
            <person name="Wu L."/>
            <person name="Ma J."/>
        </authorList>
    </citation>
    <scope>NUCLEOTIDE SEQUENCE [LARGE SCALE GENOMIC DNA]</scope>
    <source>
        <strain evidence="3">JCM 4737</strain>
    </source>
</reference>
<sequence>MSRMSRRAARQVAAAEAVAQVCQAENERLRAEKTALSREAEALRVQLRETSRLLYLSEGARLSLDRQIRAEHRSLDYLCREAVDRAGTLAPVPAKGGASGE</sequence>
<dbReference type="RefSeq" id="WP_138895143.1">
    <property type="nucleotide sequence ID" value="NZ_BMVO01000003.1"/>
</dbReference>
<protein>
    <submittedName>
        <fullName evidence="2">Uncharacterized protein</fullName>
    </submittedName>
</protein>
<evidence type="ECO:0000313" key="2">
    <source>
        <dbReference type="EMBL" id="GHA94024.1"/>
    </source>
</evidence>
<evidence type="ECO:0000313" key="3">
    <source>
        <dbReference type="Proteomes" id="UP000599437"/>
    </source>
</evidence>